<dbReference type="Pfam" id="PF00936">
    <property type="entry name" value="BMC"/>
    <property type="match status" value="1"/>
</dbReference>
<proteinExistence type="predicted"/>
<organism evidence="4 5">
    <name type="scientific">Candidatus Ozemobacter sibiricus</name>
    <dbReference type="NCBI Taxonomy" id="2268124"/>
    <lineage>
        <taxon>Bacteria</taxon>
        <taxon>Candidatus Ozemobacteria</taxon>
        <taxon>Candidatus Ozemobacterales</taxon>
        <taxon>Candidatus Ozemobacteraceae</taxon>
        <taxon>Candidatus Ozemobacter</taxon>
    </lineage>
</organism>
<dbReference type="Proteomes" id="UP000252355">
    <property type="component" value="Unassembled WGS sequence"/>
</dbReference>
<dbReference type="InterPro" id="IPR037233">
    <property type="entry name" value="CcmK-like_sf"/>
</dbReference>
<reference evidence="4 5" key="1">
    <citation type="submission" date="2018-05" db="EMBL/GenBank/DDBJ databases">
        <title>A metagenomic window into the 2 km-deep terrestrial subsurface aquifer revealed taxonomically and functionally diverse microbial community comprising novel uncultured bacterial lineages.</title>
        <authorList>
            <person name="Kadnikov V.V."/>
            <person name="Mardanov A.V."/>
            <person name="Beletsky A.V."/>
            <person name="Banks D."/>
            <person name="Pimenov N.V."/>
            <person name="Frank Y.A."/>
            <person name="Karnachuk O.V."/>
            <person name="Ravin N.V."/>
        </authorList>
    </citation>
    <scope>NUCLEOTIDE SEQUENCE [LARGE SCALE GENOMIC DNA]</scope>
    <source>
        <strain evidence="4">BY5</strain>
    </source>
</reference>
<gene>
    <name evidence="4" type="ORF">OZSIB_2457</name>
</gene>
<evidence type="ECO:0000313" key="4">
    <source>
        <dbReference type="EMBL" id="RCK81080.1"/>
    </source>
</evidence>
<dbReference type="Gene3D" id="3.30.70.1710">
    <property type="match status" value="1"/>
</dbReference>
<dbReference type="EMBL" id="QOQW01000003">
    <property type="protein sequence ID" value="RCK81080.1"/>
    <property type="molecule type" value="Genomic_DNA"/>
</dbReference>
<comment type="subcellular location">
    <subcellularLocation>
        <location evidence="1">Bacterial microcompartment</location>
    </subcellularLocation>
</comment>
<feature type="domain" description="Bacterial microcompartment" evidence="3">
    <location>
        <begin position="48"/>
        <end position="113"/>
    </location>
</feature>
<dbReference type="AlphaFoldDB" id="A0A367ZSR5"/>
<name>A0A367ZSR5_9BACT</name>
<protein>
    <recommendedName>
        <fullName evidence="3">Bacterial microcompartment domain-containing protein</fullName>
    </recommendedName>
</protein>
<comment type="caution">
    <text evidence="4">The sequence shown here is derived from an EMBL/GenBank/DDBJ whole genome shotgun (WGS) entry which is preliminary data.</text>
</comment>
<dbReference type="InterPro" id="IPR000249">
    <property type="entry name" value="BMC_dom"/>
</dbReference>
<dbReference type="SMART" id="SM00877">
    <property type="entry name" value="BMC"/>
    <property type="match status" value="1"/>
</dbReference>
<evidence type="ECO:0000259" key="3">
    <source>
        <dbReference type="SMART" id="SM00877"/>
    </source>
</evidence>
<evidence type="ECO:0000256" key="1">
    <source>
        <dbReference type="ARBA" id="ARBA00024322"/>
    </source>
</evidence>
<evidence type="ECO:0000256" key="2">
    <source>
        <dbReference type="ARBA" id="ARBA00024446"/>
    </source>
</evidence>
<sequence>MAMHGGSGAQSGGLKLYLVKRPSPGFWAMLEQRRVRLPTFPDPFPATDAVGLIQGPAAVIFAAADLAEKAAAVRVAEIKGVCPSHIAVIAVYGDTSAVSAALTAVEADLGEAVFHG</sequence>
<evidence type="ECO:0000313" key="5">
    <source>
        <dbReference type="Proteomes" id="UP000252355"/>
    </source>
</evidence>
<dbReference type="SUPFAM" id="SSF143414">
    <property type="entry name" value="CcmK-like"/>
    <property type="match status" value="1"/>
</dbReference>
<dbReference type="GO" id="GO:0031469">
    <property type="term" value="C:bacterial microcompartment"/>
    <property type="evidence" value="ECO:0007669"/>
    <property type="project" value="UniProtKB-SubCell"/>
</dbReference>
<accession>A0A367ZSR5</accession>
<keyword evidence="2" id="KW-1283">Bacterial microcompartment</keyword>